<evidence type="ECO:0000313" key="2">
    <source>
        <dbReference type="EMBL" id="SIQ53919.1"/>
    </source>
</evidence>
<gene>
    <name evidence="2" type="ORF">SAMN05421578_102477</name>
</gene>
<dbReference type="Pfam" id="PF00583">
    <property type="entry name" value="Acetyltransf_1"/>
    <property type="match status" value="1"/>
</dbReference>
<organism evidence="2 3">
    <name type="scientific">Paenibacillus macquariensis</name>
    <dbReference type="NCBI Taxonomy" id="948756"/>
    <lineage>
        <taxon>Bacteria</taxon>
        <taxon>Bacillati</taxon>
        <taxon>Bacillota</taxon>
        <taxon>Bacilli</taxon>
        <taxon>Bacillales</taxon>
        <taxon>Paenibacillaceae</taxon>
        <taxon>Paenibacillus</taxon>
    </lineage>
</organism>
<feature type="domain" description="N-acetyltransferase" evidence="1">
    <location>
        <begin position="4"/>
        <end position="176"/>
    </location>
</feature>
<dbReference type="InterPro" id="IPR000182">
    <property type="entry name" value="GNAT_dom"/>
</dbReference>
<keyword evidence="3" id="KW-1185">Reference proteome</keyword>
<evidence type="ECO:0000313" key="3">
    <source>
        <dbReference type="Proteomes" id="UP000186666"/>
    </source>
</evidence>
<sequence>MLNVIYRQLAVEDCERINDINPSQYIKNAWREVNGKRQLVKIDYLDSDWANGYEHHFNNLKETILSGGHAIGAFDSDNKLIAFATLNVEFFGEKHNYVLLDQLFITLEHRSKGIGRTLFLKIVEIAQAWQADKIYICAGSAEETIAFYYAIGCKEAVEINKQLYDSDPRDMQLEFPIFRR</sequence>
<dbReference type="CDD" id="cd04301">
    <property type="entry name" value="NAT_SF"/>
    <property type="match status" value="1"/>
</dbReference>
<dbReference type="EMBL" id="FTNK01000002">
    <property type="protein sequence ID" value="SIQ53919.1"/>
    <property type="molecule type" value="Genomic_DNA"/>
</dbReference>
<dbReference type="SUPFAM" id="SSF55729">
    <property type="entry name" value="Acyl-CoA N-acyltransferases (Nat)"/>
    <property type="match status" value="1"/>
</dbReference>
<accession>A0ABY1JPK4</accession>
<dbReference type="RefSeq" id="WP_068581561.1">
    <property type="nucleotide sequence ID" value="NZ_FTNK01000002.1"/>
</dbReference>
<protein>
    <submittedName>
        <fullName evidence="2">Acetyltransferase (GNAT) family protein</fullName>
    </submittedName>
</protein>
<name>A0ABY1JPK4_9BACL</name>
<evidence type="ECO:0000259" key="1">
    <source>
        <dbReference type="PROSITE" id="PS51186"/>
    </source>
</evidence>
<dbReference type="InterPro" id="IPR016181">
    <property type="entry name" value="Acyl_CoA_acyltransferase"/>
</dbReference>
<dbReference type="PROSITE" id="PS51186">
    <property type="entry name" value="GNAT"/>
    <property type="match status" value="1"/>
</dbReference>
<dbReference type="Gene3D" id="3.40.630.30">
    <property type="match status" value="1"/>
</dbReference>
<comment type="caution">
    <text evidence="2">The sequence shown here is derived from an EMBL/GenBank/DDBJ whole genome shotgun (WGS) entry which is preliminary data.</text>
</comment>
<reference evidence="2 3" key="1">
    <citation type="submission" date="2017-01" db="EMBL/GenBank/DDBJ databases">
        <authorList>
            <person name="Varghese N."/>
            <person name="Submissions S."/>
        </authorList>
    </citation>
    <scope>NUCLEOTIDE SEQUENCE [LARGE SCALE GENOMIC DNA]</scope>
    <source>
        <strain evidence="2 3">ATCC 23464</strain>
    </source>
</reference>
<dbReference type="Proteomes" id="UP000186666">
    <property type="component" value="Unassembled WGS sequence"/>
</dbReference>
<proteinExistence type="predicted"/>